<organism evidence="2 3">
    <name type="scientific">Metarhizobium album</name>
    <dbReference type="NCBI Taxonomy" id="2182425"/>
    <lineage>
        <taxon>Bacteria</taxon>
        <taxon>Pseudomonadati</taxon>
        <taxon>Pseudomonadota</taxon>
        <taxon>Alphaproteobacteria</taxon>
        <taxon>Hyphomicrobiales</taxon>
        <taxon>Rhizobiaceae</taxon>
        <taxon>Metarhizobium</taxon>
    </lineage>
</organism>
<accession>A0A2U2DGQ3</accession>
<dbReference type="Proteomes" id="UP000245252">
    <property type="component" value="Unassembled WGS sequence"/>
</dbReference>
<dbReference type="EMBL" id="QFBC01000024">
    <property type="protein sequence ID" value="PWE52497.1"/>
    <property type="molecule type" value="Genomic_DNA"/>
</dbReference>
<reference evidence="2 3" key="1">
    <citation type="submission" date="2018-05" db="EMBL/GenBank/DDBJ databases">
        <title>The draft genome of strain NS-104.</title>
        <authorList>
            <person name="Hang P."/>
            <person name="Jiang J."/>
        </authorList>
    </citation>
    <scope>NUCLEOTIDE SEQUENCE [LARGE SCALE GENOMIC DNA]</scope>
    <source>
        <strain evidence="2 3">NS-104</strain>
    </source>
</reference>
<feature type="transmembrane region" description="Helical" evidence="1">
    <location>
        <begin position="90"/>
        <end position="107"/>
    </location>
</feature>
<keyword evidence="1" id="KW-0812">Transmembrane</keyword>
<name>A0A2U2DGQ3_9HYPH</name>
<evidence type="ECO:0000256" key="1">
    <source>
        <dbReference type="SAM" id="Phobius"/>
    </source>
</evidence>
<protein>
    <submittedName>
        <fullName evidence="2">Uncharacterized protein</fullName>
    </submittedName>
</protein>
<proteinExistence type="predicted"/>
<feature type="transmembrane region" description="Helical" evidence="1">
    <location>
        <begin position="56"/>
        <end position="78"/>
    </location>
</feature>
<keyword evidence="3" id="KW-1185">Reference proteome</keyword>
<feature type="transmembrane region" description="Helical" evidence="1">
    <location>
        <begin position="30"/>
        <end position="50"/>
    </location>
</feature>
<gene>
    <name evidence="2" type="ORF">DEM27_30455</name>
</gene>
<dbReference type="AlphaFoldDB" id="A0A2U2DGQ3"/>
<dbReference type="RefSeq" id="WP_109462011.1">
    <property type="nucleotide sequence ID" value="NZ_QFBC01000024.1"/>
</dbReference>
<sequence>MSEDKATVEVNGRPDKRNPLWRLIRHIARALPALVLGILGGILHLIWHLAYSLLCLFRPVVNVLMLGGLIMPLVAFVAFVKPEAANGTPFWVFLLMAAGFVSVSMGYSKFVDWIAPPGTEDHAGIAVPIGADPCSAITACPL</sequence>
<comment type="caution">
    <text evidence="2">The sequence shown here is derived from an EMBL/GenBank/DDBJ whole genome shotgun (WGS) entry which is preliminary data.</text>
</comment>
<evidence type="ECO:0000313" key="3">
    <source>
        <dbReference type="Proteomes" id="UP000245252"/>
    </source>
</evidence>
<dbReference type="OrthoDB" id="8116974at2"/>
<keyword evidence="1" id="KW-0472">Membrane</keyword>
<evidence type="ECO:0000313" key="2">
    <source>
        <dbReference type="EMBL" id="PWE52497.1"/>
    </source>
</evidence>
<keyword evidence="1" id="KW-1133">Transmembrane helix</keyword>